<dbReference type="Proteomes" id="UP000031950">
    <property type="component" value="Unassembled WGS sequence"/>
</dbReference>
<reference evidence="1 2" key="1">
    <citation type="submission" date="2015-01" db="EMBL/GenBank/DDBJ databases">
        <title>Genome sequence of Jeotgalibacillus alimentarius.</title>
        <authorList>
            <person name="Goh K.M."/>
            <person name="Chan K.-G."/>
            <person name="Yaakop A.S."/>
            <person name="Ee R."/>
            <person name="Gan H.M."/>
            <person name="Chan C.S."/>
        </authorList>
    </citation>
    <scope>NUCLEOTIDE SEQUENCE [LARGE SCALE GENOMIC DNA]</scope>
    <source>
        <strain evidence="1 2">YKJ-13</strain>
    </source>
</reference>
<name>A0A0C2QZB7_9BACL</name>
<proteinExistence type="predicted"/>
<gene>
    <name evidence="1" type="ORF">KP77_31160</name>
</gene>
<accession>A0A0C2QZB7</accession>
<sequence>MGGFSNRLRCSGCNQQMKLYDEFIIKAERPGGKNGSKTLYEPLCKDCMTAMRVGRLKKS</sequence>
<dbReference type="EMBL" id="JXRQ01000029">
    <property type="protein sequence ID" value="KIL43410.1"/>
    <property type="molecule type" value="Genomic_DNA"/>
</dbReference>
<keyword evidence="2" id="KW-1185">Reference proteome</keyword>
<organism evidence="1 2">
    <name type="scientific">Jeotgalibacillus alimentarius</name>
    <dbReference type="NCBI Taxonomy" id="135826"/>
    <lineage>
        <taxon>Bacteria</taxon>
        <taxon>Bacillati</taxon>
        <taxon>Bacillota</taxon>
        <taxon>Bacilli</taxon>
        <taxon>Bacillales</taxon>
        <taxon>Caryophanaceae</taxon>
        <taxon>Jeotgalibacillus</taxon>
    </lineage>
</organism>
<evidence type="ECO:0000313" key="1">
    <source>
        <dbReference type="EMBL" id="KIL43410.1"/>
    </source>
</evidence>
<protein>
    <submittedName>
        <fullName evidence="1">Uncharacterized protein</fullName>
    </submittedName>
</protein>
<dbReference type="AlphaFoldDB" id="A0A0C2QZB7"/>
<evidence type="ECO:0000313" key="2">
    <source>
        <dbReference type="Proteomes" id="UP000031950"/>
    </source>
</evidence>
<comment type="caution">
    <text evidence="1">The sequence shown here is derived from an EMBL/GenBank/DDBJ whole genome shotgun (WGS) entry which is preliminary data.</text>
</comment>
<dbReference type="PATRIC" id="fig|135826.4.peg.3097"/>